<dbReference type="Proteomes" id="UP000295504">
    <property type="component" value="Unassembled WGS sequence"/>
</dbReference>
<gene>
    <name evidence="1" type="ORF">EDD79_101247</name>
</gene>
<evidence type="ECO:0008006" key="3">
    <source>
        <dbReference type="Google" id="ProtNLM"/>
    </source>
</evidence>
<name>A0A4R2TKF0_9FIRM</name>
<reference evidence="1 2" key="1">
    <citation type="submission" date="2019-03" db="EMBL/GenBank/DDBJ databases">
        <title>Genomic Encyclopedia of Type Strains, Phase IV (KMG-IV): sequencing the most valuable type-strain genomes for metagenomic binning, comparative biology and taxonomic classification.</title>
        <authorList>
            <person name="Goeker M."/>
        </authorList>
    </citation>
    <scope>NUCLEOTIDE SEQUENCE [LARGE SCALE GENOMIC DNA]</scope>
    <source>
        <strain evidence="1 2">DSM 100013</strain>
    </source>
</reference>
<keyword evidence="2" id="KW-1185">Reference proteome</keyword>
<sequence>MRKDVLKEIERLKVMDIKINFAELGRKMNCDPRTAKKYYLGETIKDRKKVIKGSILTEYKSVIEDKLDNCSATATGIYEFIKSDLKYLRNHKFIFILT</sequence>
<protein>
    <recommendedName>
        <fullName evidence="3">HTH IS21-type domain-containing protein</fullName>
    </recommendedName>
</protein>
<organism evidence="1 2">
    <name type="scientific">Serpentinicella alkaliphila</name>
    <dbReference type="NCBI Taxonomy" id="1734049"/>
    <lineage>
        <taxon>Bacteria</taxon>
        <taxon>Bacillati</taxon>
        <taxon>Bacillota</taxon>
        <taxon>Clostridia</taxon>
        <taxon>Peptostreptococcales</taxon>
        <taxon>Natronincolaceae</taxon>
        <taxon>Serpentinicella</taxon>
    </lineage>
</organism>
<proteinExistence type="predicted"/>
<dbReference type="OrthoDB" id="3193769at2"/>
<accession>A0A4R2TKF0</accession>
<evidence type="ECO:0000313" key="2">
    <source>
        <dbReference type="Proteomes" id="UP000295504"/>
    </source>
</evidence>
<dbReference type="RefSeq" id="WP_132848215.1">
    <property type="nucleotide sequence ID" value="NZ_CP058648.1"/>
</dbReference>
<dbReference type="AlphaFoldDB" id="A0A4R2TKF0"/>
<comment type="caution">
    <text evidence="1">The sequence shown here is derived from an EMBL/GenBank/DDBJ whole genome shotgun (WGS) entry which is preliminary data.</text>
</comment>
<evidence type="ECO:0000313" key="1">
    <source>
        <dbReference type="EMBL" id="TCQ02917.1"/>
    </source>
</evidence>
<dbReference type="EMBL" id="SLYC01000012">
    <property type="protein sequence ID" value="TCQ02917.1"/>
    <property type="molecule type" value="Genomic_DNA"/>
</dbReference>